<evidence type="ECO:0000313" key="2">
    <source>
        <dbReference type="Proteomes" id="UP000464658"/>
    </source>
</evidence>
<dbReference type="AlphaFoldDB" id="A0A5S9M8V3"/>
<proteinExistence type="predicted"/>
<evidence type="ECO:0000313" key="1">
    <source>
        <dbReference type="EMBL" id="BBP89331.1"/>
    </source>
</evidence>
<organism evidence="1 2">
    <name type="scientific">Bacillus safensis</name>
    <dbReference type="NCBI Taxonomy" id="561879"/>
    <lineage>
        <taxon>Bacteria</taxon>
        <taxon>Bacillati</taxon>
        <taxon>Bacillota</taxon>
        <taxon>Bacilli</taxon>
        <taxon>Bacillales</taxon>
        <taxon>Bacillaceae</taxon>
        <taxon>Bacillus</taxon>
    </lineage>
</organism>
<dbReference type="EMBL" id="AP021906">
    <property type="protein sequence ID" value="BBP89331.1"/>
    <property type="molecule type" value="Genomic_DNA"/>
</dbReference>
<protein>
    <submittedName>
        <fullName evidence="1">Uncharacterized protein</fullName>
    </submittedName>
</protein>
<gene>
    <name evidence="1" type="ORF">BsIDN1_29490</name>
</gene>
<reference evidence="1 2" key="1">
    <citation type="submission" date="2019-12" db="EMBL/GenBank/DDBJ databases">
        <title>Full genome sequence of a Bacillus safensis strain isolated from commercially available natto in Indonesia.</title>
        <authorList>
            <person name="Yoshida M."/>
            <person name="Uomi M."/>
            <person name="Waturangi D."/>
            <person name="Ekaputri J.J."/>
            <person name="Setiamarga D.H.E."/>
        </authorList>
    </citation>
    <scope>NUCLEOTIDE SEQUENCE [LARGE SCALE GENOMIC DNA]</scope>
    <source>
        <strain evidence="1 2">IDN1</strain>
    </source>
</reference>
<dbReference type="Proteomes" id="UP000464658">
    <property type="component" value="Chromosome"/>
</dbReference>
<name>A0A5S9M8V3_BACIA</name>
<accession>A0A5S9M8V3</accession>
<sequence>MNRKDMRRMEKKPFTPREIVEKLDQYIIGQLDAKKSSGGGFKKPLQKKFFT</sequence>